<evidence type="ECO:0008006" key="3">
    <source>
        <dbReference type="Google" id="ProtNLM"/>
    </source>
</evidence>
<comment type="caution">
    <text evidence="1">The sequence shown here is derived from an EMBL/GenBank/DDBJ whole genome shotgun (WGS) entry which is preliminary data.</text>
</comment>
<dbReference type="Gene3D" id="3.40.1440.10">
    <property type="entry name" value="GIY-YIG endonuclease"/>
    <property type="match status" value="1"/>
</dbReference>
<name>A0A2N6KFY7_9CYAN</name>
<proteinExistence type="predicted"/>
<protein>
    <recommendedName>
        <fullName evidence="3">GIY-YIG nuclease family protein</fullName>
    </recommendedName>
</protein>
<dbReference type="Proteomes" id="UP000235025">
    <property type="component" value="Unassembled WGS sequence"/>
</dbReference>
<organism evidence="1 2">
    <name type="scientific">Fischerella thermalis CCMEE 5268</name>
    <dbReference type="NCBI Taxonomy" id="2019662"/>
    <lineage>
        <taxon>Bacteria</taxon>
        <taxon>Bacillati</taxon>
        <taxon>Cyanobacteriota</taxon>
        <taxon>Cyanophyceae</taxon>
        <taxon>Nostocales</taxon>
        <taxon>Hapalosiphonaceae</taxon>
        <taxon>Fischerella</taxon>
    </lineage>
</organism>
<evidence type="ECO:0000313" key="2">
    <source>
        <dbReference type="Proteomes" id="UP000235025"/>
    </source>
</evidence>
<sequence length="84" mass="9331">MSSGIYAIAHIGNFKLFVGEASKLSQKWPPMLAQLNSGTFPHAMLQQVWDIEGGKRHFSFHTKAEIISDQDILGIEEFLAEAAK</sequence>
<evidence type="ECO:0000313" key="1">
    <source>
        <dbReference type="EMBL" id="PLZ98106.1"/>
    </source>
</evidence>
<dbReference type="RefSeq" id="WP_102172935.1">
    <property type="nucleotide sequence ID" value="NZ_NMQA01000137.1"/>
</dbReference>
<gene>
    <name evidence="1" type="ORF">CEN50_12555</name>
</gene>
<dbReference type="AlphaFoldDB" id="A0A2N6KFY7"/>
<dbReference type="InterPro" id="IPR035901">
    <property type="entry name" value="GIY-YIG_endonuc_sf"/>
</dbReference>
<accession>A0A2N6KFY7</accession>
<dbReference type="EMBL" id="NMQA01000137">
    <property type="protein sequence ID" value="PLZ98106.1"/>
    <property type="molecule type" value="Genomic_DNA"/>
</dbReference>
<reference evidence="1 2" key="1">
    <citation type="submission" date="2017-07" db="EMBL/GenBank/DDBJ databases">
        <title>Genomes of Fischerella (Mastigocladus) sp. strains.</title>
        <authorList>
            <person name="Miller S.R."/>
        </authorList>
    </citation>
    <scope>NUCLEOTIDE SEQUENCE [LARGE SCALE GENOMIC DNA]</scope>
    <source>
        <strain evidence="1 2">CCMEE 5268</strain>
    </source>
</reference>